<dbReference type="InterPro" id="IPR013094">
    <property type="entry name" value="AB_hydrolase_3"/>
</dbReference>
<dbReference type="Gene3D" id="3.40.50.1820">
    <property type="entry name" value="alpha/beta hydrolase"/>
    <property type="match status" value="1"/>
</dbReference>
<dbReference type="GO" id="GO:0016787">
    <property type="term" value="F:hydrolase activity"/>
    <property type="evidence" value="ECO:0007669"/>
    <property type="project" value="UniProtKB-KW"/>
</dbReference>
<evidence type="ECO:0000259" key="3">
    <source>
        <dbReference type="Pfam" id="PF07859"/>
    </source>
</evidence>
<dbReference type="InterPro" id="IPR050300">
    <property type="entry name" value="GDXG_lipolytic_enzyme"/>
</dbReference>
<gene>
    <name evidence="4" type="ORF">C4F49_04375</name>
</gene>
<name>A0A928UY30_9SPHI</name>
<feature type="domain" description="Alpha/beta hydrolase fold-3" evidence="3">
    <location>
        <begin position="112"/>
        <end position="317"/>
    </location>
</feature>
<dbReference type="Pfam" id="PF07859">
    <property type="entry name" value="Abhydrolase_3"/>
    <property type="match status" value="1"/>
</dbReference>
<comment type="caution">
    <text evidence="4">The sequence shown here is derived from an EMBL/GenBank/DDBJ whole genome shotgun (WGS) entry which is preliminary data.</text>
</comment>
<keyword evidence="1" id="KW-0378">Hydrolase</keyword>
<keyword evidence="5" id="KW-1185">Reference proteome</keyword>
<proteinExistence type="predicted"/>
<keyword evidence="2" id="KW-0732">Signal</keyword>
<sequence>MKNTAITFLLLAISIAAVAQHKGEVKELTAQEVSDRLIETYAPLAFSPISPITLEQIKLLRAQERAMPIPVLTNSDSVDVDYVNIPGLLENDPPIPVRIYKPKGVDSASIFLWFHGGGFVQGTLNWDHQSCANIAQHTKSIVISVDYRLSPESTYPAAVNDGYSVFLWSIANAKKLKANPKKIAVGGGSAGASIAGSLVLMNREKSGPPISFQVLFFPAADVDLSRASVKELWNIPGIKGADIPVLFEMYVGNSDLKNVPENILPGITSNFKNIPATYLVTCGVDPLRDGALAYGIKLIQSGIPVELHNYPGYPHGALPNRMYPELYSFMNEYFKDYYQKL</sequence>
<reference evidence="4" key="1">
    <citation type="submission" date="2018-02" db="EMBL/GenBank/DDBJ databases">
        <authorList>
            <person name="Vasarhelyi B.M."/>
            <person name="Deshmukh S."/>
            <person name="Balint B."/>
            <person name="Kukolya J."/>
        </authorList>
    </citation>
    <scope>NUCLEOTIDE SEQUENCE</scope>
    <source>
        <strain evidence="4">KB22</strain>
    </source>
</reference>
<feature type="signal peptide" evidence="2">
    <location>
        <begin position="1"/>
        <end position="19"/>
    </location>
</feature>
<dbReference type="SUPFAM" id="SSF53474">
    <property type="entry name" value="alpha/beta-Hydrolases"/>
    <property type="match status" value="1"/>
</dbReference>
<dbReference type="Proteomes" id="UP000616201">
    <property type="component" value="Unassembled WGS sequence"/>
</dbReference>
<dbReference type="InterPro" id="IPR029058">
    <property type="entry name" value="AB_hydrolase_fold"/>
</dbReference>
<evidence type="ECO:0000256" key="2">
    <source>
        <dbReference type="SAM" id="SignalP"/>
    </source>
</evidence>
<accession>A0A928UY30</accession>
<dbReference type="PANTHER" id="PTHR48081">
    <property type="entry name" value="AB HYDROLASE SUPERFAMILY PROTEIN C4A8.06C"/>
    <property type="match status" value="1"/>
</dbReference>
<dbReference type="RefSeq" id="WP_196935817.1">
    <property type="nucleotide sequence ID" value="NZ_MU158698.1"/>
</dbReference>
<feature type="chain" id="PRO_5037242127" description="Alpha/beta hydrolase fold-3 domain-containing protein" evidence="2">
    <location>
        <begin position="20"/>
        <end position="341"/>
    </location>
</feature>
<protein>
    <recommendedName>
        <fullName evidence="3">Alpha/beta hydrolase fold-3 domain-containing protein</fullName>
    </recommendedName>
</protein>
<dbReference type="AlphaFoldDB" id="A0A928UY30"/>
<dbReference type="PANTHER" id="PTHR48081:SF8">
    <property type="entry name" value="ALPHA_BETA HYDROLASE FOLD-3 DOMAIN-CONTAINING PROTEIN-RELATED"/>
    <property type="match status" value="1"/>
</dbReference>
<evidence type="ECO:0000313" key="5">
    <source>
        <dbReference type="Proteomes" id="UP000616201"/>
    </source>
</evidence>
<dbReference type="EMBL" id="PRDK01000003">
    <property type="protein sequence ID" value="MBE8712907.1"/>
    <property type="molecule type" value="Genomic_DNA"/>
</dbReference>
<evidence type="ECO:0000256" key="1">
    <source>
        <dbReference type="ARBA" id="ARBA00022801"/>
    </source>
</evidence>
<evidence type="ECO:0000313" key="4">
    <source>
        <dbReference type="EMBL" id="MBE8712907.1"/>
    </source>
</evidence>
<organism evidence="4 5">
    <name type="scientific">Sphingobacterium hungaricum</name>
    <dbReference type="NCBI Taxonomy" id="2082723"/>
    <lineage>
        <taxon>Bacteria</taxon>
        <taxon>Pseudomonadati</taxon>
        <taxon>Bacteroidota</taxon>
        <taxon>Sphingobacteriia</taxon>
        <taxon>Sphingobacteriales</taxon>
        <taxon>Sphingobacteriaceae</taxon>
        <taxon>Sphingobacterium</taxon>
    </lineage>
</organism>